<dbReference type="EMBL" id="JBHSSW010000003">
    <property type="protein sequence ID" value="MFC6196819.1"/>
    <property type="molecule type" value="Genomic_DNA"/>
</dbReference>
<dbReference type="Gene3D" id="3.40.50.150">
    <property type="entry name" value="Vaccinia Virus protein VP39"/>
    <property type="match status" value="1"/>
</dbReference>
<dbReference type="Proteomes" id="UP001596303">
    <property type="component" value="Unassembled WGS sequence"/>
</dbReference>
<dbReference type="SUPFAM" id="SSF53335">
    <property type="entry name" value="S-adenosyl-L-methionine-dependent methyltransferases"/>
    <property type="match status" value="1"/>
</dbReference>
<keyword evidence="6" id="KW-0963">Cytoplasm</keyword>
<comment type="caution">
    <text evidence="7">The sequence shown here is derived from an EMBL/GenBank/DDBJ whole genome shotgun (WGS) entry which is preliminary data.</text>
</comment>
<sequence>MSHIPVMLDHVVEHIAPQPGEIVLDGTFGGGGYTRAILAASECHVIGVDRDPDALQRATAIAADYQSRFTMLAGCFGDLDELSAEAGFQGLDAVVLDLGVSSFQLDEDERGFSFMRDGPLDMRMAQSGPSAADLVNQADERVLADIMFQLGEERQSRRIAHRIVEARKTEPFETTLQLAELIEKALGGRKGKRAHPATRAFQAFRMFVNDELGELARALEAAERALKPGGRLVIVTFHSLEDRMVKSFLAERSGKTEGQSRFMPEAANTGPAPSFEHVRKISAPDTAEIEANVRARSSRLRSAIRTSAPAWDKPVELPTRLPTLDEVVA</sequence>
<dbReference type="PANTHER" id="PTHR11265:SF0">
    <property type="entry name" value="12S RRNA N4-METHYLCYTIDINE METHYLTRANSFERASE"/>
    <property type="match status" value="1"/>
</dbReference>
<dbReference type="GO" id="GO:0032259">
    <property type="term" value="P:methylation"/>
    <property type="evidence" value="ECO:0007669"/>
    <property type="project" value="UniProtKB-KW"/>
</dbReference>
<evidence type="ECO:0000256" key="5">
    <source>
        <dbReference type="ARBA" id="ARBA00022691"/>
    </source>
</evidence>
<dbReference type="Pfam" id="PF01795">
    <property type="entry name" value="Methyltransf_5"/>
    <property type="match status" value="1"/>
</dbReference>
<evidence type="ECO:0000256" key="1">
    <source>
        <dbReference type="ARBA" id="ARBA00010396"/>
    </source>
</evidence>
<evidence type="ECO:0000256" key="2">
    <source>
        <dbReference type="ARBA" id="ARBA00022552"/>
    </source>
</evidence>
<keyword evidence="4 6" id="KW-0808">Transferase</keyword>
<dbReference type="SUPFAM" id="SSF81799">
    <property type="entry name" value="Putative methyltransferase TM0872, insert domain"/>
    <property type="match status" value="1"/>
</dbReference>
<name>A0ABW1S6E6_9PROT</name>
<feature type="binding site" evidence="6">
    <location>
        <position position="49"/>
    </location>
    <ligand>
        <name>S-adenosyl-L-methionine</name>
        <dbReference type="ChEBI" id="CHEBI:59789"/>
    </ligand>
</feature>
<feature type="binding site" evidence="6">
    <location>
        <begin position="31"/>
        <end position="33"/>
    </location>
    <ligand>
        <name>S-adenosyl-L-methionine</name>
        <dbReference type="ChEBI" id="CHEBI:59789"/>
    </ligand>
</feature>
<organism evidence="7 8">
    <name type="scientific">Ponticaulis profundi</name>
    <dbReference type="NCBI Taxonomy" id="2665222"/>
    <lineage>
        <taxon>Bacteria</taxon>
        <taxon>Pseudomonadati</taxon>
        <taxon>Pseudomonadota</taxon>
        <taxon>Alphaproteobacteria</taxon>
        <taxon>Hyphomonadales</taxon>
        <taxon>Hyphomonadaceae</taxon>
        <taxon>Ponticaulis</taxon>
    </lineage>
</organism>
<comment type="similarity">
    <text evidence="1 6">Belongs to the methyltransferase superfamily. RsmH family.</text>
</comment>
<keyword evidence="5 6" id="KW-0949">S-adenosyl-L-methionine</keyword>
<dbReference type="InterPro" id="IPR002903">
    <property type="entry name" value="RsmH"/>
</dbReference>
<comment type="catalytic activity">
    <reaction evidence="6">
        <text>cytidine(1402) in 16S rRNA + S-adenosyl-L-methionine = N(4)-methylcytidine(1402) in 16S rRNA + S-adenosyl-L-homocysteine + H(+)</text>
        <dbReference type="Rhea" id="RHEA:42928"/>
        <dbReference type="Rhea" id="RHEA-COMP:10286"/>
        <dbReference type="Rhea" id="RHEA-COMP:10287"/>
        <dbReference type="ChEBI" id="CHEBI:15378"/>
        <dbReference type="ChEBI" id="CHEBI:57856"/>
        <dbReference type="ChEBI" id="CHEBI:59789"/>
        <dbReference type="ChEBI" id="CHEBI:74506"/>
        <dbReference type="ChEBI" id="CHEBI:82748"/>
        <dbReference type="EC" id="2.1.1.199"/>
    </reaction>
</comment>
<dbReference type="GO" id="GO:0008168">
    <property type="term" value="F:methyltransferase activity"/>
    <property type="evidence" value="ECO:0007669"/>
    <property type="project" value="UniProtKB-KW"/>
</dbReference>
<feature type="binding site" evidence="6">
    <location>
        <position position="97"/>
    </location>
    <ligand>
        <name>S-adenosyl-L-methionine</name>
        <dbReference type="ChEBI" id="CHEBI:59789"/>
    </ligand>
</feature>
<dbReference type="NCBIfam" id="TIGR00006">
    <property type="entry name" value="16S rRNA (cytosine(1402)-N(4))-methyltransferase RsmH"/>
    <property type="match status" value="1"/>
</dbReference>
<reference evidence="8" key="1">
    <citation type="journal article" date="2019" name="Int. J. Syst. Evol. Microbiol.">
        <title>The Global Catalogue of Microorganisms (GCM) 10K type strain sequencing project: providing services to taxonomists for standard genome sequencing and annotation.</title>
        <authorList>
            <consortium name="The Broad Institute Genomics Platform"/>
            <consortium name="The Broad Institute Genome Sequencing Center for Infectious Disease"/>
            <person name="Wu L."/>
            <person name="Ma J."/>
        </authorList>
    </citation>
    <scope>NUCLEOTIDE SEQUENCE [LARGE SCALE GENOMIC DNA]</scope>
    <source>
        <strain evidence="8">CGMCC-1.15741</strain>
    </source>
</reference>
<accession>A0ABW1S6E6</accession>
<dbReference type="Gene3D" id="1.10.150.170">
    <property type="entry name" value="Putative methyltransferase TM0872, insert domain"/>
    <property type="match status" value="1"/>
</dbReference>
<dbReference type="EC" id="2.1.1.199" evidence="6"/>
<comment type="subcellular location">
    <subcellularLocation>
        <location evidence="6">Cytoplasm</location>
    </subcellularLocation>
</comment>
<keyword evidence="8" id="KW-1185">Reference proteome</keyword>
<dbReference type="InterPro" id="IPR023397">
    <property type="entry name" value="SAM-dep_MeTrfase_MraW_recog"/>
</dbReference>
<evidence type="ECO:0000313" key="7">
    <source>
        <dbReference type="EMBL" id="MFC6196819.1"/>
    </source>
</evidence>
<comment type="function">
    <text evidence="6">Specifically methylates the N4 position of cytidine in position 1402 (C1402) of 16S rRNA.</text>
</comment>
<evidence type="ECO:0000256" key="3">
    <source>
        <dbReference type="ARBA" id="ARBA00022603"/>
    </source>
</evidence>
<dbReference type="PANTHER" id="PTHR11265">
    <property type="entry name" value="S-ADENOSYL-METHYLTRANSFERASE MRAW"/>
    <property type="match status" value="1"/>
</dbReference>
<evidence type="ECO:0000313" key="8">
    <source>
        <dbReference type="Proteomes" id="UP001596303"/>
    </source>
</evidence>
<gene>
    <name evidence="6 7" type="primary">rsmH</name>
    <name evidence="7" type="ORF">ACFQDM_01945</name>
</gene>
<keyword evidence="2 6" id="KW-0698">rRNA processing</keyword>
<dbReference type="InterPro" id="IPR029063">
    <property type="entry name" value="SAM-dependent_MTases_sf"/>
</dbReference>
<dbReference type="PIRSF" id="PIRSF004486">
    <property type="entry name" value="MraW"/>
    <property type="match status" value="1"/>
</dbReference>
<proteinExistence type="inferred from homology"/>
<dbReference type="RefSeq" id="WP_377374723.1">
    <property type="nucleotide sequence ID" value="NZ_JBHSSW010000003.1"/>
</dbReference>
<feature type="binding site" evidence="6">
    <location>
        <position position="104"/>
    </location>
    <ligand>
        <name>S-adenosyl-L-methionine</name>
        <dbReference type="ChEBI" id="CHEBI:59789"/>
    </ligand>
</feature>
<protein>
    <recommendedName>
        <fullName evidence="6">Ribosomal RNA small subunit methyltransferase H</fullName>
        <ecNumber evidence="6">2.1.1.199</ecNumber>
    </recommendedName>
    <alternativeName>
        <fullName evidence="6">16S rRNA m(4)C1402 methyltransferase</fullName>
    </alternativeName>
    <alternativeName>
        <fullName evidence="6">rRNA (cytosine-N(4)-)-methyltransferase RsmH</fullName>
    </alternativeName>
</protein>
<keyword evidence="3 6" id="KW-0489">Methyltransferase</keyword>
<dbReference type="HAMAP" id="MF_01007">
    <property type="entry name" value="16SrRNA_methyltr_H"/>
    <property type="match status" value="1"/>
</dbReference>
<feature type="binding site" evidence="6">
    <location>
        <position position="76"/>
    </location>
    <ligand>
        <name>S-adenosyl-L-methionine</name>
        <dbReference type="ChEBI" id="CHEBI:59789"/>
    </ligand>
</feature>
<evidence type="ECO:0000256" key="6">
    <source>
        <dbReference type="HAMAP-Rule" id="MF_01007"/>
    </source>
</evidence>
<evidence type="ECO:0000256" key="4">
    <source>
        <dbReference type="ARBA" id="ARBA00022679"/>
    </source>
</evidence>